<evidence type="ECO:0000256" key="4">
    <source>
        <dbReference type="ARBA" id="ARBA00022598"/>
    </source>
</evidence>
<dbReference type="NCBIfam" id="TIGR01733">
    <property type="entry name" value="AA-adenyl-dom"/>
    <property type="match status" value="3"/>
</dbReference>
<dbReference type="Pfam" id="PF00550">
    <property type="entry name" value="PP-binding"/>
    <property type="match status" value="6"/>
</dbReference>
<dbReference type="SMART" id="SM00823">
    <property type="entry name" value="PKS_PP"/>
    <property type="match status" value="4"/>
</dbReference>
<dbReference type="FunFam" id="3.40.50.12780:FF:000024">
    <property type="entry name" value="Nonribosomal siderophore peptide synthase SidC"/>
    <property type="match status" value="2"/>
</dbReference>
<comment type="pathway">
    <text evidence="1">Siderophore biosynthesis.</text>
</comment>
<dbReference type="EMBL" id="JAAOAM010000140">
    <property type="protein sequence ID" value="KAF5544216.1"/>
    <property type="molecule type" value="Genomic_DNA"/>
</dbReference>
<dbReference type="InterPro" id="IPR006162">
    <property type="entry name" value="Ppantetheine_attach_site"/>
</dbReference>
<dbReference type="PROSITE" id="PS00455">
    <property type="entry name" value="AMP_BINDING"/>
    <property type="match status" value="2"/>
</dbReference>
<dbReference type="FunFam" id="3.30.300.30:FF:000033">
    <property type="entry name" value="Nonribosomal siderophore peptide synthase SidC"/>
    <property type="match status" value="1"/>
</dbReference>
<evidence type="ECO:0000256" key="5">
    <source>
        <dbReference type="ARBA" id="ARBA00023235"/>
    </source>
</evidence>
<evidence type="ECO:0000256" key="1">
    <source>
        <dbReference type="ARBA" id="ARBA00004924"/>
    </source>
</evidence>
<evidence type="ECO:0000256" key="3">
    <source>
        <dbReference type="ARBA" id="ARBA00022553"/>
    </source>
</evidence>
<keyword evidence="9" id="KW-1185">Reference proteome</keyword>
<dbReference type="GO" id="GO:0005737">
    <property type="term" value="C:cytoplasm"/>
    <property type="evidence" value="ECO:0007669"/>
    <property type="project" value="TreeGrafter"/>
</dbReference>
<dbReference type="Gene3D" id="3.30.559.10">
    <property type="entry name" value="Chloramphenicol acetyltransferase-like domain"/>
    <property type="match status" value="6"/>
</dbReference>
<dbReference type="GO" id="GO:0031177">
    <property type="term" value="F:phosphopantetheine binding"/>
    <property type="evidence" value="ECO:0007669"/>
    <property type="project" value="InterPro"/>
</dbReference>
<protein>
    <recommendedName>
        <fullName evidence="7">Carrier domain-containing protein</fullName>
    </recommendedName>
</protein>
<feature type="domain" description="Carrier" evidence="7">
    <location>
        <begin position="4379"/>
        <end position="4452"/>
    </location>
</feature>
<dbReference type="Gene3D" id="3.30.559.30">
    <property type="entry name" value="Nonribosomal peptide synthetase, condensation domain"/>
    <property type="match status" value="6"/>
</dbReference>
<dbReference type="InterPro" id="IPR023213">
    <property type="entry name" value="CAT-like_dom_sf"/>
</dbReference>
<dbReference type="NCBIfam" id="NF003417">
    <property type="entry name" value="PRK04813.1"/>
    <property type="match status" value="3"/>
</dbReference>
<dbReference type="CDD" id="cd05918">
    <property type="entry name" value="A_NRPS_SidN3_like"/>
    <property type="match status" value="2"/>
</dbReference>
<feature type="domain" description="Carrier" evidence="7">
    <location>
        <begin position="3273"/>
        <end position="3350"/>
    </location>
</feature>
<dbReference type="InterPro" id="IPR009081">
    <property type="entry name" value="PP-bd_ACP"/>
</dbReference>
<evidence type="ECO:0000256" key="2">
    <source>
        <dbReference type="ARBA" id="ARBA00022450"/>
    </source>
</evidence>
<dbReference type="SUPFAM" id="SSF47336">
    <property type="entry name" value="ACP-like"/>
    <property type="match status" value="6"/>
</dbReference>
<evidence type="ECO:0000259" key="7">
    <source>
        <dbReference type="PROSITE" id="PS50075"/>
    </source>
</evidence>
<keyword evidence="5" id="KW-0413">Isomerase</keyword>
<sequence length="4904" mass="542955">MVVKRSKQPDDEAFGGPVRSLKGPYLLLRVHTFNVTGIVAGSDCYRPPNHQRCNWSTMDLTGLSILNARPSRLPGPSLLHQLVKEPGQHVALDHMSNGRQSALTYSELHEAAASIATRITTASGNVTGQFVVPVLIPQSPLLYISLLAILKSGGAFCPLNIDAPPERVRFILDDVAAIVVLTTKELASGIPYDTGATIIIVDENEEYQSSSRSPRVELRHRVPQPEDLAYVMYTSGSTGTPKGVGISHDAASQALIAHDRHIPPFSRFLQFAAPTFDVSVFEIFFPLFRGATLVSVRRAEMLDDLPGVLRATRVDACELTPTVAGSLLRRRESAPGLKLLLTIGEMLNAPVVEEFGGDNERPSMLWAMYGPTEATIHCTLQTAFSSDSSTGNIGVPLDTVSCFIIEIPESDSHEFEIKILPQGEVGELAVGGYQLATGYINRPEQTDSVFLDSPFGRIYRTGDKARLLPNGKLECFGRLSDGQVKLRGQRLELGEVEQAVLRTSGCHSAVAAIVQSILIVFCAVDEGVSEFAILKHCKDWLPQYMVPGEVVLMAEFPRLPSGKVDRKRLKAEYEQRKADMSDSILGSVPIDTMESEVLAVVSQSLNFKIHKSTPLALIGMDSLKAIKLASALRTSGFGIDSTALLTMKTASEIISTIRRQSQRDIDNPQQPSRDLSLDFEDIVRQDANLARIRGSVEDVVPCTPLQAAMLAETARNPTTYCNELELSIPLGYGIDHISETFRELSQQNEILRAGFAAVKGNFVMIFQRELRPEQICVVDQFQKRLCLSSPQDFISPLMLQIQRSPIGNRVHILLQLHHSLYDGWSMDILLSDWSKLLLRQQVSQHPPFRELVRFYHGMQTDDATRVFWTEHLAGWKRSPLPKLRSQVMRSNRSLSTRRRLSLSRSRVDTGMQKLGCSPQVIFQASLALLWSGITGMRDITIGSVTSGRTVPLAGIEQVIGPCIASLPVRVDLDNVSVCVDLLNSIHSSNRGIMHHCTLSLSELKKLVAVQPGESLYDVLFVYQESLASSERTQNVVRETSHLDRLETPMVFEVEPTEAGFELQVTYLEAFVPPETAEHMANQLELLIVSMLENPTTKVKTTLKEISCSPSIHNIRPTIPQKTPDLARLVEEVVLRTPDSDALLFTHSLDGGHQTKWTFQELNAVANQIARYLHCSGVRVGEVVAIVMEKSPTLYASILGIIKCGCGYLPILPSTPRARISEILQQAHTEHCVVDNVSRNQCPSLSELSTITVDTNSLLDISTDNLDVEVDGTRLAYVIYTSGTTGTPKGVAIQQHSIAANIEHLEALYPKCLNSQGRLLQACSQAFDVSVFEIFYTWYAGMCLCSGTNDTILEDIERSIRELGITHLSMTPTVANIVNPNNVPGVEFLVTAGEPMTQSVHEKWQRHLWQGYGPSETTNICTVKKMTADDHIEHLGHVFPNTSVVVLSPESSDVVPLNWVGEFCFGGAQVARGYLNKPELTSQKFIQHRQYGRLYRSGDMGRMLPDGSLMILGRIDDQVKLRGQRIEVVEINSMATSSGLASSAATVLVQRGETSSQQLSLFFVQNHDASSFHVLKINSETHQSLLAHLKSRLPSYMVPTYLIPISSIPMTSSGKIDKRRLRDCFNSLGMDYLEEASRMSLDTQSEGDWTESDLKIADTLAESANVTRNDFGRWTPFALLGIDSISAIDLARNLSSKLGSRVAVSEILRNPTVAQLARYLDGKTSQQEETPVDSLESLFPAAFVDSMKKEFSKEAKIIGEILPCTPLQEAMLSRGQRGYYNKVLLRLTTSSGAMRSYWKTMSYRHDILRTCFAATTDSRRAIAQIVLESWEIPWKTFDVNELSFDGAIEQHLRSLPDPVDSRTPPISLALLRYRGSEFLSFICHHALYDGVAMERLLKEVEALAVGEELPPTVPYSQFLKLSTRLPNDVEQFWQRHFENYKPSTIFPQTTTSQVDQSTCTTSMDIPLSDLQLRIRDLGSTLLSVCQASWATVLAAAYSRTDVCFGNVVSGRTLDIEGLERLVAPCFNTIPVRVDFPEASSNLDLVKHLQKMNTELIPYQFTPLRLIQRSINRTGKHIFDTLLLLQKPLQDIDKNVWTLEGDSGDMDIPLVCEIVPCPGLNSLVVNLHRDMSIITEEVATAMADIFKLSLRAILTTPHASSLNKKDLSDALRSIIDQLVPRTEKENTTVTISNKKEEWSEVELQVRHVLAILSGVSDQHIQRRTTIFQLGLDSINAVQVASVLRQRGFVVSASDVIECPSCSKIAAKLLENSSRADVGYALKYDLDKFSRQVLTEVVYQLPQPVKVEAVLPCTPVQSAMLASFIQSGGDNYLNAVRYVVTEDVQVANLERAWQLLQQRHPMLRTGFVPVQHTESSFAMVRYEEGSTETTINRLHLVGDEEADLIQIKADASKSMLSSLHHPPWRVILAQTSQTNTMSLIIHHALYDAPTLYLMLDELSQLVQGNQLPRPPTIEPAVSAILGMALNDKPKEKEFWEAKASKIVVNKFPIMTPLRVEERQVLVDSMFGSLSSTKLRAATQASNITIQAAIQAAWTRVLASYLGEESVVFGIALSGRTIDETKDVAFPCLNTVPVVASNVSSNAALVSYMMSYNQHLHKYQFSPLSQVQKWLGHPAGPIFDTLIAYQKMPDHSTSFVPWKLVNEEAKVEYPVSLEIEPMDNDQIRLCITYYSDVLPREQAQLLMKQFDASLTQIVCNAAGFEDEVMKDSLSLYSILPASAPVLDTPVQLLHQFVEKGAVSHPGKIALEFVSEFEGDACVKQQWNYRQLDCMGNKVANMLQKTVSPGGIVAVHFDKCPEAYFSILGILKAGCSFVALDPSAPRARKEFIIEDSKAPCLLTRSSKGLDFEAKTTVMEIETTVLNDTNEHVVLHPNISPSDTCYCLYTSGTTGTPKGCEITHENAVQAMMAFQELFKGHWDEDSRWLQFAALHFDVSVLEQYWSWSVGMAVVAAPKDLILDDLTAAINRLEITHIDLTPSLARLTHPDEVPSLCRGVFITGGEQLKQEILDVWGPRAVIYNAYGPTEATIGVTMFQRVPQNGRPSNIGKQFPNVGSFVFKQNTNTPVFRGGVGELCVSGKLVGKGYLNRTELTAERFPTLEEFNERVYRTGDLVRVLHDGCFDFLGRADDQVKLRGQRLEIAEINHIIRTDVVDIHDAATIVARHGSSGKDVLVTFIVDKQSKNGPLEILVDQEGLAAQAKEACRAKLPGYMVPTYILSLPYIPLSSNNKAEIKDLKRLFGELAPDTLLELSHATTAPVSQGGRKIVGQLLESIAQFSNMSRNDLSASTSIFDVGVDSITALRLSSLLKSRGLKAASPALLLKNPIIGDLANSLAKNTSNRQEKLVREVKQSIQAYGHRHRGMVCRLLNVEPADVEYVAPCSPLQEGIISRSLTSSEPGAYFNTFKLKLHETTSISKLQKAWDDLVLTESILRTVFIPTSDGFVQAAVRKSTLAWEAYTVQSDDSIPAYLAEQKKYWIQRNESSITQPLLFIYVETPTSRLLTVHIFHALYDGNSFDLMMKRVAANYLGVDAPDAPSFLETLSYGPLAKYDNCRGFWEQQLQGWTPVSIQAHGNGEPDAVVVAEREMSTASLEAIRSSRNVTLQAVVMALWTSVLQNFTQQQPTVGIVVSGRAIDLPGIENTIGPLFNTVPFYCRATQHESWQSLLRRCHDFNASVLDFQHVPLKDIQKWCSKGKALFDSLFTFQIEEATVANENSLLFDIADSPATPDYPLALEAVYGYSGNLRLTLVAQGHIASSQVLNGMLDDIERFTSLAASSPESGVPVPAIEQNCDPDANNERIQTHESDNFEWSQEAQMVRNEVAFLADAAPSDLDENVSILELGLDSIDVIKLSTTLRRRGIHLSPSHIMRHKTIANILADSSDLFLKSPTSADDASLLQVKTRLREYLESVDADLGRVESVLPPTHLQESMVAGMIQSEFESYFNHDILQVSDHVDTTRLVDAWKELIQRTPILRTGFVQVAQQNLDMTYCQVIAESFDADIEVTTVQNLDELRQLTAAATAKAREGAGLRHLVQLKLANMGSHRYMVLSMAHALYDGWSLSLLLQDLQELLEGRLVTRSPVEPFLVKVLGSTNQKAKDFWTQYLEDASPSIIPLSEVWPSPTENSLRRLESASKIGLPEIEIACKRLSVSLQVLCQACWAITLARQTKKLDVLFGTVLSGRDFDGADNLVFPTMNTIALRCILHGSVLEFLRYLEENMIDIRDSQQYPLRKAQSATKLNGQDLFNTLFILQKSPVAESSDRLLFTSIEASSATDYPLCVEAEAMSDTLLWRLALQPQYVWDGGPESILETLDTVMGFLIQPCSPEILSFEEHGVSICGMAPVILGDGSSSVPVDSTDLPTEEDREWSRNEAEIRSILHQVSCVPVASIRISDNLYHLGLDSISAIKVSSLLRKIGINLRPQDLVKSSSIAEMAQRATQAQATQSETLELTEEWAPPDDIDLEVLLRAHGIAKGDVEVLPALPMQVYMLGAWQRAEGSVFFPEFPCQIKTSDDLNGIQTAWDKLVSEVPLLRTCFIPTQSPTIPVLQVVLKSHKLSLTQDPLNEQSIQAARPLVRAHITLQEDCIWSFRLQIHHALYDGVSLPALLRRLSQLLHGSIAVEDNGLTQWKKFAVRQASEAAQKDRRGFWKAYLHGTSSSSIAAESQADVKTRTSYLNESAIPDLSQIQAISTQSGISLQSWFLAAYAKVLATQNNTPDNGSVVFGMYLANRAAASDRLPQVYPTLNLVPLRVDSPKELSLSSVAKNIQRDIHQITSDGRSNVGLWEIDQWTGAQVKSFVNFLSLSDDTGSVENSVTVLSQEMADNSYHHNVPAQFEAARQESFSVNGIPLAVDVEASVNKGRLAIGIFGSQQQISREEAVLVASSIADILRHATE</sequence>
<accession>A0A8H5J0L8</accession>
<feature type="domain" description="Carrier" evidence="7">
    <location>
        <begin position="588"/>
        <end position="661"/>
    </location>
</feature>
<dbReference type="InterPro" id="IPR020845">
    <property type="entry name" value="AMP-binding_CS"/>
</dbReference>
<dbReference type="InterPro" id="IPR010071">
    <property type="entry name" value="AA_adenyl_dom"/>
</dbReference>
<evidence type="ECO:0000256" key="6">
    <source>
        <dbReference type="ARBA" id="ARBA00029454"/>
    </source>
</evidence>
<organism evidence="8 9">
    <name type="scientific">Fusarium mexicanum</name>
    <dbReference type="NCBI Taxonomy" id="751941"/>
    <lineage>
        <taxon>Eukaryota</taxon>
        <taxon>Fungi</taxon>
        <taxon>Dikarya</taxon>
        <taxon>Ascomycota</taxon>
        <taxon>Pezizomycotina</taxon>
        <taxon>Sordariomycetes</taxon>
        <taxon>Hypocreomycetidae</taxon>
        <taxon>Hypocreales</taxon>
        <taxon>Nectriaceae</taxon>
        <taxon>Fusarium</taxon>
        <taxon>Fusarium fujikuroi species complex</taxon>
    </lineage>
</organism>
<dbReference type="CDD" id="cd19542">
    <property type="entry name" value="CT_NRPS-like"/>
    <property type="match status" value="1"/>
</dbReference>
<dbReference type="InterPro" id="IPR045851">
    <property type="entry name" value="AMP-bd_C_sf"/>
</dbReference>
<dbReference type="GO" id="GO:0031169">
    <property type="term" value="P:ferrichrome biosynthetic process"/>
    <property type="evidence" value="ECO:0007669"/>
    <property type="project" value="UniProtKB-ARBA"/>
</dbReference>
<keyword evidence="3" id="KW-0597">Phosphoprotein</keyword>
<dbReference type="PANTHER" id="PTHR45527:SF1">
    <property type="entry name" value="FATTY ACID SYNTHASE"/>
    <property type="match status" value="1"/>
</dbReference>
<feature type="domain" description="Carrier" evidence="7">
    <location>
        <begin position="3820"/>
        <end position="3896"/>
    </location>
</feature>
<evidence type="ECO:0000313" key="9">
    <source>
        <dbReference type="Proteomes" id="UP000522262"/>
    </source>
</evidence>
<dbReference type="GO" id="GO:0043041">
    <property type="term" value="P:amino acid activation for nonribosomal peptide biosynthetic process"/>
    <property type="evidence" value="ECO:0007669"/>
    <property type="project" value="TreeGrafter"/>
</dbReference>
<dbReference type="GO" id="GO:0010106">
    <property type="term" value="P:cellular response to iron ion starvation"/>
    <property type="evidence" value="ECO:0007669"/>
    <property type="project" value="UniProtKB-ARBA"/>
</dbReference>
<dbReference type="Gene3D" id="1.10.1200.10">
    <property type="entry name" value="ACP-like"/>
    <property type="match status" value="5"/>
</dbReference>
<dbReference type="FunFam" id="3.30.300.30:FF:000015">
    <property type="entry name" value="Nonribosomal peptide synthase SidD"/>
    <property type="match status" value="1"/>
</dbReference>
<dbReference type="InterPro" id="IPR036736">
    <property type="entry name" value="ACP-like_sf"/>
</dbReference>
<dbReference type="Gene3D" id="3.30.300.30">
    <property type="match status" value="3"/>
</dbReference>
<feature type="domain" description="Carrier" evidence="7">
    <location>
        <begin position="2197"/>
        <end position="2270"/>
    </location>
</feature>
<comment type="similarity">
    <text evidence="6">Belongs to the NRP synthetase family.</text>
</comment>
<dbReference type="Gene3D" id="3.40.50.12780">
    <property type="entry name" value="N-terminal domain of ligase-like"/>
    <property type="match status" value="3"/>
</dbReference>
<dbReference type="Pfam" id="PF00501">
    <property type="entry name" value="AMP-binding"/>
    <property type="match status" value="3"/>
</dbReference>
<dbReference type="InterPro" id="IPR042099">
    <property type="entry name" value="ANL_N_sf"/>
</dbReference>
<comment type="caution">
    <text evidence="8">The sequence shown here is derived from an EMBL/GenBank/DDBJ whole genome shotgun (WGS) entry which is preliminary data.</text>
</comment>
<dbReference type="InterPro" id="IPR001242">
    <property type="entry name" value="Condensation_dom"/>
</dbReference>
<dbReference type="SUPFAM" id="SSF56801">
    <property type="entry name" value="Acetyl-CoA synthetase-like"/>
    <property type="match status" value="3"/>
</dbReference>
<dbReference type="PROSITE" id="PS00012">
    <property type="entry name" value="PHOSPHOPANTETHEINE"/>
    <property type="match status" value="5"/>
</dbReference>
<keyword evidence="4" id="KW-0436">Ligase</keyword>
<gene>
    <name evidence="8" type="ORF">FMEXI_6658</name>
</gene>
<feature type="domain" description="Carrier" evidence="7">
    <location>
        <begin position="1646"/>
        <end position="1723"/>
    </location>
</feature>
<dbReference type="Proteomes" id="UP000522262">
    <property type="component" value="Unassembled WGS sequence"/>
</dbReference>
<dbReference type="Pfam" id="PF00668">
    <property type="entry name" value="Condensation"/>
    <property type="match status" value="6"/>
</dbReference>
<dbReference type="GO" id="GO:0016874">
    <property type="term" value="F:ligase activity"/>
    <property type="evidence" value="ECO:0007669"/>
    <property type="project" value="UniProtKB-KW"/>
</dbReference>
<dbReference type="PROSITE" id="PS50075">
    <property type="entry name" value="CARRIER"/>
    <property type="match status" value="6"/>
</dbReference>
<dbReference type="GO" id="GO:0016853">
    <property type="term" value="F:isomerase activity"/>
    <property type="evidence" value="ECO:0007669"/>
    <property type="project" value="UniProtKB-KW"/>
</dbReference>
<dbReference type="InterPro" id="IPR020806">
    <property type="entry name" value="PKS_PP-bd"/>
</dbReference>
<dbReference type="PANTHER" id="PTHR45527">
    <property type="entry name" value="NONRIBOSOMAL PEPTIDE SYNTHETASE"/>
    <property type="match status" value="1"/>
</dbReference>
<name>A0A8H5J0L8_9HYPO</name>
<keyword evidence="2" id="KW-0596">Phosphopantetheine</keyword>
<evidence type="ECO:0000313" key="8">
    <source>
        <dbReference type="EMBL" id="KAF5544216.1"/>
    </source>
</evidence>
<proteinExistence type="inferred from homology"/>
<reference evidence="8 9" key="1">
    <citation type="submission" date="2020-05" db="EMBL/GenBank/DDBJ databases">
        <title>Identification and distribution of gene clusters putatively required for synthesis of sphingolipid metabolism inhibitors in phylogenetically diverse species of the filamentous fungus Fusarium.</title>
        <authorList>
            <person name="Kim H.-S."/>
            <person name="Busman M."/>
            <person name="Brown D.W."/>
            <person name="Divon H."/>
            <person name="Uhlig S."/>
            <person name="Proctor R.H."/>
        </authorList>
    </citation>
    <scope>NUCLEOTIDE SEQUENCE [LARGE SCALE GENOMIC DNA]</scope>
    <source>
        <strain evidence="8 9">NRRL 53147</strain>
    </source>
</reference>
<dbReference type="SUPFAM" id="SSF52777">
    <property type="entry name" value="CoA-dependent acyltransferases"/>
    <property type="match status" value="12"/>
</dbReference>
<dbReference type="InterPro" id="IPR000873">
    <property type="entry name" value="AMP-dep_synth/lig_dom"/>
</dbReference>